<gene>
    <name evidence="1" type="ORF">HDF15_001604</name>
</gene>
<dbReference type="RefSeq" id="WP_184254279.1">
    <property type="nucleotide sequence ID" value="NZ_JACHIO010000005.1"/>
</dbReference>
<sequence>MATKVEAKTEKLYECEVKRRRVRASGTGYEPFWKIKNVDEALGDGDTEFRCKDCHGALKVHKRHIANGPASHAAHKLKSDAEHCAGILIRAAEESRPARLSSTPVQ</sequence>
<accession>A0A7W7ZNI0</accession>
<name>A0A7W7ZNI0_9BACT</name>
<dbReference type="EMBL" id="JACHIO010000005">
    <property type="protein sequence ID" value="MBB5063264.1"/>
    <property type="molecule type" value="Genomic_DNA"/>
</dbReference>
<reference evidence="1 2" key="1">
    <citation type="submission" date="2020-08" db="EMBL/GenBank/DDBJ databases">
        <title>Genomic Encyclopedia of Type Strains, Phase IV (KMG-V): Genome sequencing to study the core and pangenomes of soil and plant-associated prokaryotes.</title>
        <authorList>
            <person name="Whitman W."/>
        </authorList>
    </citation>
    <scope>NUCLEOTIDE SEQUENCE [LARGE SCALE GENOMIC DNA]</scope>
    <source>
        <strain evidence="1 2">X5P3</strain>
    </source>
</reference>
<evidence type="ECO:0000313" key="1">
    <source>
        <dbReference type="EMBL" id="MBB5063264.1"/>
    </source>
</evidence>
<evidence type="ECO:0000313" key="2">
    <source>
        <dbReference type="Proteomes" id="UP000584867"/>
    </source>
</evidence>
<dbReference type="Proteomes" id="UP000584867">
    <property type="component" value="Unassembled WGS sequence"/>
</dbReference>
<protein>
    <submittedName>
        <fullName evidence="1">Uncharacterized protein</fullName>
    </submittedName>
</protein>
<comment type="caution">
    <text evidence="1">The sequence shown here is derived from an EMBL/GenBank/DDBJ whole genome shotgun (WGS) entry which is preliminary data.</text>
</comment>
<organism evidence="1 2">
    <name type="scientific">Granulicella mallensis</name>
    <dbReference type="NCBI Taxonomy" id="940614"/>
    <lineage>
        <taxon>Bacteria</taxon>
        <taxon>Pseudomonadati</taxon>
        <taxon>Acidobacteriota</taxon>
        <taxon>Terriglobia</taxon>
        <taxon>Terriglobales</taxon>
        <taxon>Acidobacteriaceae</taxon>
        <taxon>Granulicella</taxon>
    </lineage>
</organism>
<proteinExistence type="predicted"/>
<dbReference type="AlphaFoldDB" id="A0A7W7ZNI0"/>